<dbReference type="Gene3D" id="3.90.1200.10">
    <property type="match status" value="1"/>
</dbReference>
<dbReference type="InterPro" id="IPR011009">
    <property type="entry name" value="Kinase-like_dom_sf"/>
</dbReference>
<keyword evidence="3" id="KW-1185">Reference proteome</keyword>
<comment type="caution">
    <text evidence="2">The sequence shown here is derived from an EMBL/GenBank/DDBJ whole genome shotgun (WGS) entry which is preliminary data.</text>
</comment>
<protein>
    <recommendedName>
        <fullName evidence="1">Aminoglycoside phosphotransferase domain-containing protein</fullName>
    </recommendedName>
</protein>
<accession>A0ABX2V7K2</accession>
<organism evidence="2 3">
    <name type="scientific">Exiguobacterium undae</name>
    <dbReference type="NCBI Taxonomy" id="169177"/>
    <lineage>
        <taxon>Bacteria</taxon>
        <taxon>Bacillati</taxon>
        <taxon>Bacillota</taxon>
        <taxon>Bacilli</taxon>
        <taxon>Bacillales</taxon>
        <taxon>Bacillales Family XII. Incertae Sedis</taxon>
        <taxon>Exiguobacterium</taxon>
    </lineage>
</organism>
<reference evidence="2 3" key="1">
    <citation type="submission" date="2016-03" db="EMBL/GenBank/DDBJ databases">
        <authorList>
            <person name="Cho S.-Y."/>
            <person name="Lim S."/>
            <person name="Kim H."/>
            <person name="Soh E.H."/>
            <person name="Moon J.S."/>
        </authorList>
    </citation>
    <scope>NUCLEOTIDE SEQUENCE [LARGE SCALE GENOMIC DNA]</scope>
    <source>
        <strain evidence="2 3">KCTC 3810</strain>
    </source>
</reference>
<dbReference type="InterPro" id="IPR002575">
    <property type="entry name" value="Aminoglycoside_PTrfase"/>
</dbReference>
<dbReference type="Pfam" id="PF01636">
    <property type="entry name" value="APH"/>
    <property type="match status" value="1"/>
</dbReference>
<proteinExistence type="predicted"/>
<dbReference type="Proteomes" id="UP000078447">
    <property type="component" value="Unassembled WGS sequence"/>
</dbReference>
<dbReference type="EMBL" id="LVVL01000012">
    <property type="protein sequence ID" value="OAN12905.1"/>
    <property type="molecule type" value="Genomic_DNA"/>
</dbReference>
<sequence>MNIIGTGNTATIQQETATIVRKQFHAHVPHASIQQEFLNHLSIQNHFPMTPRVYNQVDYSIRMEYLKGESLGDLMKRHPVRILRYMTTIVTLQRYLHTLSVDGLPLLQERYPAHSALVAGHTLCHGDFHPYNLLLVKEDVYVIDWMDASIGNPLMDVARTFLLIRYGGRMSLRNPAERVSRFILSHLYRVCYFKRIRKVTGFEACLRLCAASRLKEQITPVESVLLQRFLQ</sequence>
<evidence type="ECO:0000313" key="2">
    <source>
        <dbReference type="EMBL" id="OAN12905.1"/>
    </source>
</evidence>
<name>A0ABX2V7K2_9BACL</name>
<feature type="domain" description="Aminoglycoside phosphotransferase" evidence="1">
    <location>
        <begin position="121"/>
        <end position="171"/>
    </location>
</feature>
<evidence type="ECO:0000259" key="1">
    <source>
        <dbReference type="Pfam" id="PF01636"/>
    </source>
</evidence>
<dbReference type="RefSeq" id="WP_028105484.1">
    <property type="nucleotide sequence ID" value="NZ_LVVL01000012.1"/>
</dbReference>
<gene>
    <name evidence="2" type="ORF">A3783_11335</name>
</gene>
<dbReference type="SUPFAM" id="SSF56112">
    <property type="entry name" value="Protein kinase-like (PK-like)"/>
    <property type="match status" value="1"/>
</dbReference>
<evidence type="ECO:0000313" key="3">
    <source>
        <dbReference type="Proteomes" id="UP000078447"/>
    </source>
</evidence>